<keyword evidence="6" id="KW-0812">Transmembrane</keyword>
<dbReference type="Gene3D" id="2.60.40.1220">
    <property type="match status" value="1"/>
</dbReference>
<gene>
    <name evidence="8" type="ORF">E1181_24980</name>
</gene>
<evidence type="ECO:0000256" key="2">
    <source>
        <dbReference type="ARBA" id="ARBA00022723"/>
    </source>
</evidence>
<feature type="transmembrane region" description="Helical" evidence="6">
    <location>
        <begin position="21"/>
        <end position="41"/>
    </location>
</feature>
<feature type="transmembrane region" description="Helical" evidence="6">
    <location>
        <begin position="165"/>
        <end position="189"/>
    </location>
</feature>
<dbReference type="AlphaFoldDB" id="A0A4R4VHM2"/>
<dbReference type="InterPro" id="IPR032694">
    <property type="entry name" value="CopC/D"/>
</dbReference>
<dbReference type="GO" id="GO:0006825">
    <property type="term" value="P:copper ion transport"/>
    <property type="evidence" value="ECO:0007669"/>
    <property type="project" value="InterPro"/>
</dbReference>
<feature type="transmembrane region" description="Helical" evidence="6">
    <location>
        <begin position="246"/>
        <end position="268"/>
    </location>
</feature>
<evidence type="ECO:0000256" key="5">
    <source>
        <dbReference type="SAM" id="MobiDB-lite"/>
    </source>
</evidence>
<dbReference type="Pfam" id="PF04234">
    <property type="entry name" value="CopC"/>
    <property type="match status" value="1"/>
</dbReference>
<dbReference type="InterPro" id="IPR014755">
    <property type="entry name" value="Cu-Rt/internalin_Ig-like"/>
</dbReference>
<sequence length="584" mass="60581">MLTRQRPDRRDVPRPPMLRRVLAAVLFVAVCWGALLATMPAPQGNPVLRSTSPGNSENVKSPDEVLLRFDRPVPAGLATVRIISPPGDQVVFTRPYNPAGHDDTVAVAMPPVRYGGTYTVAWALPSDRLEQVAGAFTFDVEMPSTPVGVPEIAAEHDPWVTGAHVAARVAALGAMSLLIGAAVFVAALQPGAARSRSVRRVLIWSGIGTALATMGTLVTFGPYAAWVPLGDSFDPALFWAAVESPTGHGMLGRLALLVPVLAGVVRLLEASPAETRRARLTRGVAALGGGAALAATWPLARTRPIGTPTPLEAAVDTATLTAAAVGITSVLLLGRVVPSSHREPESVVPRRLIPVLAGCSAVLVGTGGYRVWQAVRDGEPAWLAIGLVALAVLLVVVSVVLRVRLRRQRALAVESVERGSAEIRTLRTMAGVGIGVAAVLVGATSALVLAQAPDTAHARNDSPTPASIRQQPGPFRLAYDTGKPGGQGSIDLALIPAEENGRIRLDTHITVLDEAGRPTDAVRVAGLLAREKGASAPLALRSGGGPGHAVGAASLPEPGKWAVVLNVRTPDGGAQTVAQPLDVH</sequence>
<feature type="region of interest" description="Disordered" evidence="5">
    <location>
        <begin position="455"/>
        <end position="474"/>
    </location>
</feature>
<name>A0A4R4VHM2_9PSEU</name>
<dbReference type="GO" id="GO:0042597">
    <property type="term" value="C:periplasmic space"/>
    <property type="evidence" value="ECO:0007669"/>
    <property type="project" value="InterPro"/>
</dbReference>
<dbReference type="GO" id="GO:0005507">
    <property type="term" value="F:copper ion binding"/>
    <property type="evidence" value="ECO:0007669"/>
    <property type="project" value="InterPro"/>
</dbReference>
<reference evidence="8 9" key="1">
    <citation type="submission" date="2019-03" db="EMBL/GenBank/DDBJ databases">
        <title>Draft genome sequences of novel Actinobacteria.</title>
        <authorList>
            <person name="Sahin N."/>
            <person name="Ay H."/>
            <person name="Saygin H."/>
        </authorList>
    </citation>
    <scope>NUCLEOTIDE SEQUENCE [LARGE SCALE GENOMIC DNA]</scope>
    <source>
        <strain evidence="8 9">16K309</strain>
    </source>
</reference>
<keyword evidence="3" id="KW-0732">Signal</keyword>
<feature type="transmembrane region" description="Helical" evidence="6">
    <location>
        <begin position="201"/>
        <end position="226"/>
    </location>
</feature>
<keyword evidence="9" id="KW-1185">Reference proteome</keyword>
<feature type="domain" description="CopC" evidence="7">
    <location>
        <begin position="47"/>
        <end position="140"/>
    </location>
</feature>
<dbReference type="PANTHER" id="PTHR34820">
    <property type="entry name" value="INNER MEMBRANE PROTEIN YEBZ"/>
    <property type="match status" value="1"/>
</dbReference>
<evidence type="ECO:0000313" key="8">
    <source>
        <dbReference type="EMBL" id="TDD01555.1"/>
    </source>
</evidence>
<keyword evidence="4" id="KW-0186">Copper</keyword>
<proteinExistence type="predicted"/>
<dbReference type="InterPro" id="IPR007348">
    <property type="entry name" value="CopC_dom"/>
</dbReference>
<evidence type="ECO:0000313" key="9">
    <source>
        <dbReference type="Proteomes" id="UP000295674"/>
    </source>
</evidence>
<keyword evidence="6" id="KW-0472">Membrane</keyword>
<evidence type="ECO:0000256" key="3">
    <source>
        <dbReference type="ARBA" id="ARBA00022729"/>
    </source>
</evidence>
<evidence type="ECO:0000256" key="6">
    <source>
        <dbReference type="SAM" id="Phobius"/>
    </source>
</evidence>
<dbReference type="InterPro" id="IPR014756">
    <property type="entry name" value="Ig_E-set"/>
</dbReference>
<comment type="caution">
    <text evidence="8">The sequence shown here is derived from an EMBL/GenBank/DDBJ whole genome shotgun (WGS) entry which is preliminary data.</text>
</comment>
<dbReference type="SUPFAM" id="SSF81296">
    <property type="entry name" value="E set domains"/>
    <property type="match status" value="1"/>
</dbReference>
<keyword evidence="2" id="KW-0479">Metal-binding</keyword>
<feature type="compositionally biased region" description="Polar residues" evidence="5">
    <location>
        <begin position="461"/>
        <end position="470"/>
    </location>
</feature>
<accession>A0A4R4VHM2</accession>
<feature type="transmembrane region" description="Helical" evidence="6">
    <location>
        <begin position="428"/>
        <end position="450"/>
    </location>
</feature>
<dbReference type="GO" id="GO:0005886">
    <property type="term" value="C:plasma membrane"/>
    <property type="evidence" value="ECO:0007669"/>
    <property type="project" value="TreeGrafter"/>
</dbReference>
<evidence type="ECO:0000259" key="7">
    <source>
        <dbReference type="Pfam" id="PF04234"/>
    </source>
</evidence>
<comment type="subcellular location">
    <subcellularLocation>
        <location evidence="1">Cell envelope</location>
    </subcellularLocation>
</comment>
<evidence type="ECO:0000256" key="1">
    <source>
        <dbReference type="ARBA" id="ARBA00004196"/>
    </source>
</evidence>
<dbReference type="Proteomes" id="UP000295674">
    <property type="component" value="Unassembled WGS sequence"/>
</dbReference>
<dbReference type="GO" id="GO:0046688">
    <property type="term" value="P:response to copper ion"/>
    <property type="evidence" value="ECO:0007669"/>
    <property type="project" value="InterPro"/>
</dbReference>
<feature type="transmembrane region" description="Helical" evidence="6">
    <location>
        <begin position="381"/>
        <end position="401"/>
    </location>
</feature>
<feature type="compositionally biased region" description="Polar residues" evidence="5">
    <location>
        <begin position="48"/>
        <end position="59"/>
    </location>
</feature>
<feature type="transmembrane region" description="Helical" evidence="6">
    <location>
        <begin position="280"/>
        <end position="300"/>
    </location>
</feature>
<dbReference type="GO" id="GO:0030313">
    <property type="term" value="C:cell envelope"/>
    <property type="evidence" value="ECO:0007669"/>
    <property type="project" value="UniProtKB-SubCell"/>
</dbReference>
<dbReference type="EMBL" id="SMKS01000060">
    <property type="protein sequence ID" value="TDD01555.1"/>
    <property type="molecule type" value="Genomic_DNA"/>
</dbReference>
<protein>
    <submittedName>
        <fullName evidence="8">Copper resistance protein CopC</fullName>
    </submittedName>
</protein>
<dbReference type="PANTHER" id="PTHR34820:SF4">
    <property type="entry name" value="INNER MEMBRANE PROTEIN YEBZ"/>
    <property type="match status" value="1"/>
</dbReference>
<keyword evidence="6" id="KW-1133">Transmembrane helix</keyword>
<feature type="transmembrane region" description="Helical" evidence="6">
    <location>
        <begin position="350"/>
        <end position="369"/>
    </location>
</feature>
<organism evidence="8 9">
    <name type="scientific">Saccharopolyspora terrae</name>
    <dbReference type="NCBI Taxonomy" id="2530384"/>
    <lineage>
        <taxon>Bacteria</taxon>
        <taxon>Bacillati</taxon>
        <taxon>Actinomycetota</taxon>
        <taxon>Actinomycetes</taxon>
        <taxon>Pseudonocardiales</taxon>
        <taxon>Pseudonocardiaceae</taxon>
        <taxon>Saccharopolyspora</taxon>
    </lineage>
</organism>
<feature type="transmembrane region" description="Helical" evidence="6">
    <location>
        <begin position="320"/>
        <end position="338"/>
    </location>
</feature>
<dbReference type="OrthoDB" id="3773012at2"/>
<feature type="region of interest" description="Disordered" evidence="5">
    <location>
        <begin position="43"/>
        <end position="63"/>
    </location>
</feature>
<evidence type="ECO:0000256" key="4">
    <source>
        <dbReference type="ARBA" id="ARBA00023008"/>
    </source>
</evidence>